<dbReference type="Gene3D" id="3.40.80.10">
    <property type="entry name" value="Peptidoglycan recognition protein-like"/>
    <property type="match status" value="1"/>
</dbReference>
<feature type="compositionally biased region" description="Low complexity" evidence="2">
    <location>
        <begin position="827"/>
        <end position="839"/>
    </location>
</feature>
<name>A0A7X6R489_9NOCA</name>
<dbReference type="EMBL" id="JAAXOS010000008">
    <property type="protein sequence ID" value="NKY28270.1"/>
    <property type="molecule type" value="Genomic_DNA"/>
</dbReference>
<dbReference type="GO" id="GO:0008270">
    <property type="term" value="F:zinc ion binding"/>
    <property type="evidence" value="ECO:0007669"/>
    <property type="project" value="InterPro"/>
</dbReference>
<dbReference type="CDD" id="cd06583">
    <property type="entry name" value="PGRP"/>
    <property type="match status" value="1"/>
</dbReference>
<dbReference type="InterPro" id="IPR002502">
    <property type="entry name" value="Amidase_domain"/>
</dbReference>
<evidence type="ECO:0000313" key="5">
    <source>
        <dbReference type="Proteomes" id="UP000540698"/>
    </source>
</evidence>
<dbReference type="InterPro" id="IPR036505">
    <property type="entry name" value="Amidase/PGRP_sf"/>
</dbReference>
<feature type="region of interest" description="Disordered" evidence="2">
    <location>
        <begin position="674"/>
        <end position="845"/>
    </location>
</feature>
<gene>
    <name evidence="4" type="ORF">HGB38_18865</name>
</gene>
<dbReference type="GO" id="GO:0008745">
    <property type="term" value="F:N-acetylmuramoyl-L-alanine amidase activity"/>
    <property type="evidence" value="ECO:0007669"/>
    <property type="project" value="InterPro"/>
</dbReference>
<dbReference type="PANTHER" id="PTHR11022">
    <property type="entry name" value="PEPTIDOGLYCAN RECOGNITION PROTEIN"/>
    <property type="match status" value="1"/>
</dbReference>
<evidence type="ECO:0000256" key="2">
    <source>
        <dbReference type="SAM" id="MobiDB-lite"/>
    </source>
</evidence>
<organism evidence="4 5">
    <name type="scientific">Nocardia gamkensis</name>
    <dbReference type="NCBI Taxonomy" id="352869"/>
    <lineage>
        <taxon>Bacteria</taxon>
        <taxon>Bacillati</taxon>
        <taxon>Actinomycetota</taxon>
        <taxon>Actinomycetes</taxon>
        <taxon>Mycobacteriales</taxon>
        <taxon>Nocardiaceae</taxon>
        <taxon>Nocardia</taxon>
    </lineage>
</organism>
<protein>
    <recommendedName>
        <fullName evidence="3">Peptidoglycan recognition protein family domain-containing protein</fullName>
    </recommendedName>
</protein>
<comment type="similarity">
    <text evidence="1">Belongs to the N-acetylmuramoyl-L-alanine amidase 2 family.</text>
</comment>
<dbReference type="AlphaFoldDB" id="A0A7X6R489"/>
<feature type="region of interest" description="Disordered" evidence="2">
    <location>
        <begin position="520"/>
        <end position="539"/>
    </location>
</feature>
<keyword evidence="5" id="KW-1185">Reference proteome</keyword>
<proteinExistence type="inferred from homology"/>
<reference evidence="4 5" key="1">
    <citation type="submission" date="2020-04" db="EMBL/GenBank/DDBJ databases">
        <title>MicrobeNet Type strains.</title>
        <authorList>
            <person name="Nicholson A.C."/>
        </authorList>
    </citation>
    <scope>NUCLEOTIDE SEQUENCE [LARGE SCALE GENOMIC DNA]</scope>
    <source>
        <strain evidence="4 5">DSM 44956</strain>
    </source>
</reference>
<evidence type="ECO:0000256" key="1">
    <source>
        <dbReference type="ARBA" id="ARBA00007553"/>
    </source>
</evidence>
<evidence type="ECO:0000313" key="4">
    <source>
        <dbReference type="EMBL" id="NKY28270.1"/>
    </source>
</evidence>
<feature type="region of interest" description="Disordered" evidence="2">
    <location>
        <begin position="214"/>
        <end position="246"/>
    </location>
</feature>
<feature type="compositionally biased region" description="Low complexity" evidence="2">
    <location>
        <begin position="746"/>
        <end position="780"/>
    </location>
</feature>
<dbReference type="Pfam" id="PF01510">
    <property type="entry name" value="Amidase_2"/>
    <property type="match status" value="1"/>
</dbReference>
<dbReference type="SUPFAM" id="SSF55846">
    <property type="entry name" value="N-acetylmuramoyl-L-alanine amidase-like"/>
    <property type="match status" value="1"/>
</dbReference>
<evidence type="ECO:0000259" key="3">
    <source>
        <dbReference type="SMART" id="SM00701"/>
    </source>
</evidence>
<feature type="compositionally biased region" description="Low complexity" evidence="2">
    <location>
        <begin position="715"/>
        <end position="739"/>
    </location>
</feature>
<feature type="domain" description="Peptidoglycan recognition protein family" evidence="3">
    <location>
        <begin position="328"/>
        <end position="476"/>
    </location>
</feature>
<dbReference type="PANTHER" id="PTHR11022:SF41">
    <property type="entry name" value="PEPTIDOGLYCAN-RECOGNITION PROTEIN LC-RELATED"/>
    <property type="match status" value="1"/>
</dbReference>
<dbReference type="InterPro" id="IPR006619">
    <property type="entry name" value="PGRP_domain_met/bac"/>
</dbReference>
<accession>A0A7X6R489</accession>
<dbReference type="GO" id="GO:0009253">
    <property type="term" value="P:peptidoglycan catabolic process"/>
    <property type="evidence" value="ECO:0007669"/>
    <property type="project" value="InterPro"/>
</dbReference>
<dbReference type="InterPro" id="IPR015510">
    <property type="entry name" value="PGRP"/>
</dbReference>
<feature type="compositionally biased region" description="Polar residues" evidence="2">
    <location>
        <begin position="114"/>
        <end position="143"/>
    </location>
</feature>
<dbReference type="Proteomes" id="UP000540698">
    <property type="component" value="Unassembled WGS sequence"/>
</dbReference>
<sequence length="845" mass="87006">METLVRYRKPKRSYVLPVVTTLAVAAPLGTLTFGDSTDYRTTTNSEPAAVTAELAEVALTQAPDIVLPLRELTGLSLPDLHLSDLRMLPIAESIPIPDGPLPPDAQLTEGIRLPSSNSGQTSGPEFTPNRSPESPNSPAQPISQGSVRFIAEPDRLQPGTTPDTPALSPGAVTPELMSQVGAQVKELSSDTPFSMVALTARQLADTAATIRARQPDGTWGPWYDTEPVDTQRTDRSGPGATDGTEPIYVGETNAVQVLVTRKQAAAGTIQPVAQPAPIADDAAQQPAPRSDDPALPAADLTAVLIDPGRGAADGSLHNVAAALPGGGPSVITRAQWGADESIRCDEPTYDDGLGGVTVHHTAGRNDYSKSESAGIVRAIYTYHAKTLGWCDIGYNALVDKYGQVFEGRFGGLDRPVQGAHAGGFNENTSGVALMGNYESEQPSEAAIEAIGAFVGWRTKIAGLDPKGNTTMVSEGTSYTPYAQGEAVQLPVVFAHRDVGNTTCPGDAAYALMDRIRDIAAGTPGASGGQDSRPPASGESDVANLAALTTKLLNMVQENIIARHWSRSGGPNGPLGAVRSDVLPAAEGRQYAKFTNGYVYTAADGQVVEVLGTILDRFLQLGADTGVLGLPLRNAYPVPDGLRADFERGSLILNQLTGIVTTVWKTYNDTYREETHRTPVAARVSAPIPPNAPAPDASVPGSDPGQGVAQAPAARTPGNAPAQGGAQAPAAQTPGTHTPGSAPPQAPAAQAPGNAPAQGGAQAPAAQAPGSAPLRADAPAAVPAPPIAPEAGTPLTQAPTESGARAPIGPSPAELQQGATIRPPHGPAPEVADAAQAAYPYPSPED</sequence>
<comment type="caution">
    <text evidence="4">The sequence shown here is derived from an EMBL/GenBank/DDBJ whole genome shotgun (WGS) entry which is preliminary data.</text>
</comment>
<feature type="region of interest" description="Disordered" evidence="2">
    <location>
        <begin position="96"/>
        <end position="143"/>
    </location>
</feature>
<dbReference type="SMART" id="SM00701">
    <property type="entry name" value="PGRP"/>
    <property type="match status" value="1"/>
</dbReference>